<dbReference type="GO" id="GO:0005886">
    <property type="term" value="C:plasma membrane"/>
    <property type="evidence" value="ECO:0007669"/>
    <property type="project" value="UniProtKB-SubCell"/>
</dbReference>
<sequence>MFSLRSVRRFVWGEVPETKAERTLLLKLDWFILSYCCLMYFTNYLDRSNVSNAYVSGMKEDLHMYGTQLNKINTLFTCGYIVGMIPNNLMLQVVPPRIWFPTMQIVWGVLTFCSSAVKNVEQLYAIRFLQGLSEASTFVGTHYILGSWYKPGELGKRSGIFTSSGLIGSLFSGVLQAAVYQHLNGVDGRSGWRWLFIIDGVITLPIALYGFLVFPNTPITTNAFYLSEEERELAVSRLQPGKDAPKEHSGTGRPTWDLAKRVLSRWRWYGCSLLFAVSGETESFGSNNLMGQWLSATGGYTVEQVDYYPCGVTAVGIASTLVCATWTDATRTRARWPVLVYMSAAVIVAAVCIVVWGSPTGLKFFAYYLAGASYAGQATTFAWANQICADDDQERVVVLASMNMWNNVVNAWWQLVFYPATDAPRFRKGMWAMIGTGLATLLVTFLVWHLERRERRIAARVGTGGRAEDIIEEKERELDEKNVDGF</sequence>
<evidence type="ECO:0000256" key="5">
    <source>
        <dbReference type="ARBA" id="ARBA00022989"/>
    </source>
</evidence>
<dbReference type="EMBL" id="KV429040">
    <property type="protein sequence ID" value="KZT72726.1"/>
    <property type="molecule type" value="Genomic_DNA"/>
</dbReference>
<dbReference type="InterPro" id="IPR011701">
    <property type="entry name" value="MFS"/>
</dbReference>
<dbReference type="FunFam" id="1.20.1250.20:FF:000065">
    <property type="entry name" value="Putative MFS pantothenate transporter"/>
    <property type="match status" value="1"/>
</dbReference>
<dbReference type="GO" id="GO:0098717">
    <property type="term" value="P:pantothenate import across plasma membrane"/>
    <property type="evidence" value="ECO:0007669"/>
    <property type="project" value="TreeGrafter"/>
</dbReference>
<feature type="transmembrane region" description="Helical" evidence="8">
    <location>
        <begin position="160"/>
        <end position="180"/>
    </location>
</feature>
<feature type="transmembrane region" description="Helical" evidence="8">
    <location>
        <begin position="192"/>
        <end position="214"/>
    </location>
</feature>
<keyword evidence="2" id="KW-0813">Transport</keyword>
<organism evidence="9 10">
    <name type="scientific">Daedalea quercina L-15889</name>
    <dbReference type="NCBI Taxonomy" id="1314783"/>
    <lineage>
        <taxon>Eukaryota</taxon>
        <taxon>Fungi</taxon>
        <taxon>Dikarya</taxon>
        <taxon>Basidiomycota</taxon>
        <taxon>Agaricomycotina</taxon>
        <taxon>Agaricomycetes</taxon>
        <taxon>Polyporales</taxon>
        <taxon>Fomitopsis</taxon>
    </lineage>
</organism>
<keyword evidence="6 8" id="KW-0472">Membrane</keyword>
<feature type="transmembrane region" description="Helical" evidence="8">
    <location>
        <begin position="338"/>
        <end position="358"/>
    </location>
</feature>
<evidence type="ECO:0000256" key="4">
    <source>
        <dbReference type="ARBA" id="ARBA00022692"/>
    </source>
</evidence>
<keyword evidence="10" id="KW-1185">Reference proteome</keyword>
<feature type="transmembrane region" description="Helical" evidence="8">
    <location>
        <begin position="430"/>
        <end position="450"/>
    </location>
</feature>
<evidence type="ECO:0000256" key="6">
    <source>
        <dbReference type="ARBA" id="ARBA00023136"/>
    </source>
</evidence>
<dbReference type="PANTHER" id="PTHR43791:SF4">
    <property type="entry name" value="PANTOTHENATE TRANSPORTER FEN2"/>
    <property type="match status" value="1"/>
</dbReference>
<dbReference type="GO" id="GO:0015233">
    <property type="term" value="F:pantothenate transmembrane transporter activity"/>
    <property type="evidence" value="ECO:0007669"/>
    <property type="project" value="TreeGrafter"/>
</dbReference>
<dbReference type="STRING" id="1314783.A0A165SZR9"/>
<evidence type="ECO:0000256" key="2">
    <source>
        <dbReference type="ARBA" id="ARBA00022448"/>
    </source>
</evidence>
<keyword evidence="5 8" id="KW-1133">Transmembrane helix</keyword>
<dbReference type="Pfam" id="PF07690">
    <property type="entry name" value="MFS_1"/>
    <property type="match status" value="1"/>
</dbReference>
<comment type="similarity">
    <text evidence="7">Belongs to the major facilitator superfamily. Allantoate permease family.</text>
</comment>
<gene>
    <name evidence="9" type="ORF">DAEQUDRAFT_663706</name>
</gene>
<evidence type="ECO:0000256" key="8">
    <source>
        <dbReference type="SAM" id="Phobius"/>
    </source>
</evidence>
<name>A0A165SZR9_9APHY</name>
<evidence type="ECO:0000256" key="7">
    <source>
        <dbReference type="ARBA" id="ARBA00037968"/>
    </source>
</evidence>
<dbReference type="Proteomes" id="UP000076727">
    <property type="component" value="Unassembled WGS sequence"/>
</dbReference>
<evidence type="ECO:0000313" key="10">
    <source>
        <dbReference type="Proteomes" id="UP000076727"/>
    </source>
</evidence>
<dbReference type="SUPFAM" id="SSF103473">
    <property type="entry name" value="MFS general substrate transporter"/>
    <property type="match status" value="1"/>
</dbReference>
<accession>A0A165SZR9</accession>
<reference evidence="9 10" key="1">
    <citation type="journal article" date="2016" name="Mol. Biol. Evol.">
        <title>Comparative Genomics of Early-Diverging Mushroom-Forming Fungi Provides Insights into the Origins of Lignocellulose Decay Capabilities.</title>
        <authorList>
            <person name="Nagy L.G."/>
            <person name="Riley R."/>
            <person name="Tritt A."/>
            <person name="Adam C."/>
            <person name="Daum C."/>
            <person name="Floudas D."/>
            <person name="Sun H."/>
            <person name="Yadav J.S."/>
            <person name="Pangilinan J."/>
            <person name="Larsson K.H."/>
            <person name="Matsuura K."/>
            <person name="Barry K."/>
            <person name="Labutti K."/>
            <person name="Kuo R."/>
            <person name="Ohm R.A."/>
            <person name="Bhattacharya S.S."/>
            <person name="Shirouzu T."/>
            <person name="Yoshinaga Y."/>
            <person name="Martin F.M."/>
            <person name="Grigoriev I.V."/>
            <person name="Hibbett D.S."/>
        </authorList>
    </citation>
    <scope>NUCLEOTIDE SEQUENCE [LARGE SCALE GENOMIC DNA]</scope>
    <source>
        <strain evidence="9 10">L-15889</strain>
    </source>
</reference>
<dbReference type="AlphaFoldDB" id="A0A165SZR9"/>
<dbReference type="PANTHER" id="PTHR43791">
    <property type="entry name" value="PERMEASE-RELATED"/>
    <property type="match status" value="1"/>
</dbReference>
<evidence type="ECO:0000313" key="9">
    <source>
        <dbReference type="EMBL" id="KZT72726.1"/>
    </source>
</evidence>
<comment type="subcellular location">
    <subcellularLocation>
        <location evidence="1">Cell membrane</location>
        <topology evidence="1">Multi-pass membrane protein</topology>
    </subcellularLocation>
</comment>
<dbReference type="FunFam" id="1.20.1250.20:FF:000386">
    <property type="entry name" value="MFS general substrate transporter"/>
    <property type="match status" value="1"/>
</dbReference>
<proteinExistence type="inferred from homology"/>
<feature type="transmembrane region" description="Helical" evidence="8">
    <location>
        <begin position="98"/>
        <end position="117"/>
    </location>
</feature>
<dbReference type="InterPro" id="IPR036259">
    <property type="entry name" value="MFS_trans_sf"/>
</dbReference>
<dbReference type="Gene3D" id="1.20.1250.20">
    <property type="entry name" value="MFS general substrate transporter like domains"/>
    <property type="match status" value="2"/>
</dbReference>
<evidence type="ECO:0000256" key="1">
    <source>
        <dbReference type="ARBA" id="ARBA00004651"/>
    </source>
</evidence>
<protein>
    <submittedName>
        <fullName evidence="9">MFS general substrate transporter</fullName>
    </submittedName>
</protein>
<dbReference type="OrthoDB" id="3639251at2759"/>
<keyword evidence="4 8" id="KW-0812">Transmembrane</keyword>
<keyword evidence="3" id="KW-1003">Cell membrane</keyword>
<feature type="transmembrane region" description="Helical" evidence="8">
    <location>
        <begin position="396"/>
        <end position="418"/>
    </location>
</feature>
<evidence type="ECO:0000256" key="3">
    <source>
        <dbReference type="ARBA" id="ARBA00022475"/>
    </source>
</evidence>
<feature type="transmembrane region" description="Helical" evidence="8">
    <location>
        <begin position="364"/>
        <end position="384"/>
    </location>
</feature>